<evidence type="ECO:0000313" key="3">
    <source>
        <dbReference type="Proteomes" id="UP001470230"/>
    </source>
</evidence>
<feature type="compositionally biased region" description="Polar residues" evidence="1">
    <location>
        <begin position="120"/>
        <end position="138"/>
    </location>
</feature>
<gene>
    <name evidence="2" type="ORF">M9Y10_011945</name>
</gene>
<organism evidence="2 3">
    <name type="scientific">Tritrichomonas musculus</name>
    <dbReference type="NCBI Taxonomy" id="1915356"/>
    <lineage>
        <taxon>Eukaryota</taxon>
        <taxon>Metamonada</taxon>
        <taxon>Parabasalia</taxon>
        <taxon>Tritrichomonadida</taxon>
        <taxon>Tritrichomonadidae</taxon>
        <taxon>Tritrichomonas</taxon>
    </lineage>
</organism>
<evidence type="ECO:0000256" key="1">
    <source>
        <dbReference type="SAM" id="MobiDB-lite"/>
    </source>
</evidence>
<comment type="caution">
    <text evidence="2">The sequence shown here is derived from an EMBL/GenBank/DDBJ whole genome shotgun (WGS) entry which is preliminary data.</text>
</comment>
<feature type="region of interest" description="Disordered" evidence="1">
    <location>
        <begin position="118"/>
        <end position="140"/>
    </location>
</feature>
<evidence type="ECO:0000313" key="2">
    <source>
        <dbReference type="EMBL" id="KAK8860281.1"/>
    </source>
</evidence>
<name>A0ABR2IBD7_9EUKA</name>
<proteinExistence type="predicted"/>
<dbReference type="EMBL" id="JAPFFF010000018">
    <property type="protein sequence ID" value="KAK8860281.1"/>
    <property type="molecule type" value="Genomic_DNA"/>
</dbReference>
<sequence length="201" mass="23029">MSSSDEYYILKNNAETDNYEKDDSEQVNLLKGNDDIDEDSLNNFPSSNDYVDESSKEWQMPIYNNFQNIASIEKLIPPLMEEVDFSQCQPNTKRKPTKKMECVSKLRESNFLHDIDSENEQSADNRNDGINVTNSSNAPIELPPPLEIGMEMPSVPELDIFDLFGFQVPHMPNPSDGDSKYIQEIDSRFDLVKLLQEVKSH</sequence>
<reference evidence="2 3" key="1">
    <citation type="submission" date="2024-04" db="EMBL/GenBank/DDBJ databases">
        <title>Tritrichomonas musculus Genome.</title>
        <authorList>
            <person name="Alves-Ferreira E."/>
            <person name="Grigg M."/>
            <person name="Lorenzi H."/>
            <person name="Galac M."/>
        </authorList>
    </citation>
    <scope>NUCLEOTIDE SEQUENCE [LARGE SCALE GENOMIC DNA]</scope>
    <source>
        <strain evidence="2 3">EAF2021</strain>
    </source>
</reference>
<dbReference type="Proteomes" id="UP001470230">
    <property type="component" value="Unassembled WGS sequence"/>
</dbReference>
<protein>
    <submittedName>
        <fullName evidence="2">Uncharacterized protein</fullName>
    </submittedName>
</protein>
<accession>A0ABR2IBD7</accession>
<keyword evidence="3" id="KW-1185">Reference proteome</keyword>